<comment type="caution">
    <text evidence="3">The sequence shown here is derived from an EMBL/GenBank/DDBJ whole genome shotgun (WGS) entry which is preliminary data.</text>
</comment>
<organism evidence="3">
    <name type="scientific">Cladocopium goreaui</name>
    <dbReference type="NCBI Taxonomy" id="2562237"/>
    <lineage>
        <taxon>Eukaryota</taxon>
        <taxon>Sar</taxon>
        <taxon>Alveolata</taxon>
        <taxon>Dinophyceae</taxon>
        <taxon>Suessiales</taxon>
        <taxon>Symbiodiniaceae</taxon>
        <taxon>Cladocopium</taxon>
    </lineage>
</organism>
<dbReference type="GO" id="GO:0003723">
    <property type="term" value="F:RNA binding"/>
    <property type="evidence" value="ECO:0007669"/>
    <property type="project" value="InterPro"/>
</dbReference>
<keyword evidence="5" id="KW-1185">Reference proteome</keyword>
<sequence length="333" mass="37144">MAQLSKERLQDGCIESESGVVNCLALVEAFQLAGKLEDSYLESALKSLVHHGHSMDGSEQLMPPPAELCISVARLETDVISEPLILSEASQPELYALWKPPNCSAASEEIRNPAARSEEPLALRNWLQEHFGHRAIVHDESVTYGMVHRLDRFTSGVLLWAPCYQGLYEARLQFAARRVQKEYLCLAQGVVKDVPLLIKARIAEGSSELGATRSYISPIGRHAFTEVVDSATLADPDGQLFSLMQVRLHTGRTHQIRCHLAHEGHPLVGDPVYGGITPSWCQRHWLHAWKLSLQMTRGPVAVQVPVPHDLRRAVQRLRPAEVADAFRLRQWLG</sequence>
<reference evidence="4 5" key="2">
    <citation type="submission" date="2024-05" db="EMBL/GenBank/DDBJ databases">
        <authorList>
            <person name="Chen Y."/>
            <person name="Shah S."/>
            <person name="Dougan E. K."/>
            <person name="Thang M."/>
            <person name="Chan C."/>
        </authorList>
    </citation>
    <scope>NUCLEOTIDE SEQUENCE [LARGE SCALE GENOMIC DNA]</scope>
</reference>
<evidence type="ECO:0000313" key="5">
    <source>
        <dbReference type="Proteomes" id="UP001152797"/>
    </source>
</evidence>
<dbReference type="GO" id="GO:0000455">
    <property type="term" value="P:enzyme-directed rRNA pseudouridine synthesis"/>
    <property type="evidence" value="ECO:0007669"/>
    <property type="project" value="TreeGrafter"/>
</dbReference>
<dbReference type="CDD" id="cd02869">
    <property type="entry name" value="PseudoU_synth_RluA_like"/>
    <property type="match status" value="1"/>
</dbReference>
<name>A0A9P1DVQ2_9DINO</name>
<protein>
    <submittedName>
        <fullName evidence="4">Pseudouridine synthase RsuA/RluA-like domain-containing protein</fullName>
    </submittedName>
</protein>
<comment type="similarity">
    <text evidence="1">Belongs to the pseudouridine synthase RluA family.</text>
</comment>
<dbReference type="EMBL" id="CAMXCT030006623">
    <property type="protein sequence ID" value="CAL4804496.1"/>
    <property type="molecule type" value="Genomic_DNA"/>
</dbReference>
<evidence type="ECO:0000259" key="2">
    <source>
        <dbReference type="Pfam" id="PF00849"/>
    </source>
</evidence>
<evidence type="ECO:0000313" key="3">
    <source>
        <dbReference type="EMBL" id="CAI4017184.1"/>
    </source>
</evidence>
<dbReference type="Pfam" id="PF00849">
    <property type="entry name" value="PseudoU_synth_2"/>
    <property type="match status" value="1"/>
</dbReference>
<dbReference type="EMBL" id="CAMXCT020006623">
    <property type="protein sequence ID" value="CAL1170559.1"/>
    <property type="molecule type" value="Genomic_DNA"/>
</dbReference>
<evidence type="ECO:0000313" key="4">
    <source>
        <dbReference type="EMBL" id="CAL4804496.1"/>
    </source>
</evidence>
<reference evidence="3" key="1">
    <citation type="submission" date="2022-10" db="EMBL/GenBank/DDBJ databases">
        <authorList>
            <person name="Chen Y."/>
            <person name="Dougan E. K."/>
            <person name="Chan C."/>
            <person name="Rhodes N."/>
            <person name="Thang M."/>
        </authorList>
    </citation>
    <scope>NUCLEOTIDE SEQUENCE</scope>
</reference>
<dbReference type="SUPFAM" id="SSF55120">
    <property type="entry name" value="Pseudouridine synthase"/>
    <property type="match status" value="1"/>
</dbReference>
<dbReference type="InterPro" id="IPR050188">
    <property type="entry name" value="RluA_PseudoU_synthase"/>
</dbReference>
<dbReference type="InterPro" id="IPR020103">
    <property type="entry name" value="PsdUridine_synth_cat_dom_sf"/>
</dbReference>
<proteinExistence type="inferred from homology"/>
<dbReference type="OrthoDB" id="421232at2759"/>
<dbReference type="Proteomes" id="UP001152797">
    <property type="component" value="Unassembled WGS sequence"/>
</dbReference>
<evidence type="ECO:0000256" key="1">
    <source>
        <dbReference type="ARBA" id="ARBA00010876"/>
    </source>
</evidence>
<dbReference type="AlphaFoldDB" id="A0A9P1DVQ2"/>
<dbReference type="PANTHER" id="PTHR21600">
    <property type="entry name" value="MITOCHONDRIAL RNA PSEUDOURIDINE SYNTHASE"/>
    <property type="match status" value="1"/>
</dbReference>
<dbReference type="InterPro" id="IPR006145">
    <property type="entry name" value="PsdUridine_synth_RsuA/RluA"/>
</dbReference>
<dbReference type="EMBL" id="CAMXCT010006623">
    <property type="protein sequence ID" value="CAI4017184.1"/>
    <property type="molecule type" value="Genomic_DNA"/>
</dbReference>
<dbReference type="GO" id="GO:0009982">
    <property type="term" value="F:pseudouridine synthase activity"/>
    <property type="evidence" value="ECO:0007669"/>
    <property type="project" value="InterPro"/>
</dbReference>
<dbReference type="Gene3D" id="3.30.2350.10">
    <property type="entry name" value="Pseudouridine synthase"/>
    <property type="match status" value="1"/>
</dbReference>
<feature type="domain" description="Pseudouridine synthase RsuA/RluA-like" evidence="2">
    <location>
        <begin position="141"/>
        <end position="262"/>
    </location>
</feature>
<accession>A0A9P1DVQ2</accession>
<gene>
    <name evidence="3" type="ORF">C1SCF055_LOCUS41849</name>
</gene>
<dbReference type="PANTHER" id="PTHR21600:SF87">
    <property type="entry name" value="RNA PSEUDOURIDYLATE SYNTHASE DOMAIN-CONTAINING PROTEIN 1"/>
    <property type="match status" value="1"/>
</dbReference>